<protein>
    <submittedName>
        <fullName evidence="8">Uncharacterized protein</fullName>
    </submittedName>
</protein>
<evidence type="ECO:0000256" key="4">
    <source>
        <dbReference type="ARBA" id="ARBA00023306"/>
    </source>
</evidence>
<reference evidence="9" key="1">
    <citation type="journal article" date="2017" name="Nat. Commun.">
        <title>The asparagus genome sheds light on the origin and evolution of a young Y chromosome.</title>
        <authorList>
            <person name="Harkess A."/>
            <person name="Zhou J."/>
            <person name="Xu C."/>
            <person name="Bowers J.E."/>
            <person name="Van der Hulst R."/>
            <person name="Ayyampalayam S."/>
            <person name="Mercati F."/>
            <person name="Riccardi P."/>
            <person name="McKain M.R."/>
            <person name="Kakrana A."/>
            <person name="Tang H."/>
            <person name="Ray J."/>
            <person name="Groenendijk J."/>
            <person name="Arikit S."/>
            <person name="Mathioni S.M."/>
            <person name="Nakano M."/>
            <person name="Shan H."/>
            <person name="Telgmann-Rauber A."/>
            <person name="Kanno A."/>
            <person name="Yue Z."/>
            <person name="Chen H."/>
            <person name="Li W."/>
            <person name="Chen Y."/>
            <person name="Xu X."/>
            <person name="Zhang Y."/>
            <person name="Luo S."/>
            <person name="Chen H."/>
            <person name="Gao J."/>
            <person name="Mao Z."/>
            <person name="Pires J.C."/>
            <person name="Luo M."/>
            <person name="Kudrna D."/>
            <person name="Wing R.A."/>
            <person name="Meyers B.C."/>
            <person name="Yi K."/>
            <person name="Kong H."/>
            <person name="Lavrijsen P."/>
            <person name="Sunseri F."/>
            <person name="Falavigna A."/>
            <person name="Ye Y."/>
            <person name="Leebens-Mack J.H."/>
            <person name="Chen G."/>
        </authorList>
    </citation>
    <scope>NUCLEOTIDE SEQUENCE [LARGE SCALE GENOMIC DNA]</scope>
    <source>
        <strain evidence="9">cv. DH0086</strain>
    </source>
</reference>
<sequence>MEHFPISSLICEEDQSPLYATDNDDDDVTDHKETKHEDEYIEILVSRESILDTIHSSITSAWLKWARSDSVQWIMKTRVSFSFSYQTAYLALTYYDRFLTHRSIESDKYWAFRLLSIACLSLAAKMEECFVPMLSEYQTEDFGFESKTIQRMELLILSTLDWRMNLVTPFAYLSHFTAKLETDIKAEEIVSKSTGFILGIINDINLVEHRPSTIAAAAVLAAYNQRLNKQPVEPKLSIFSSCATLEPEHVLSCYTMMIEGSRYCSGVGDKYFSTASNKRRRLKST</sequence>
<evidence type="ECO:0000256" key="5">
    <source>
        <dbReference type="RuleBase" id="RU000383"/>
    </source>
</evidence>
<evidence type="ECO:0000313" key="9">
    <source>
        <dbReference type="Proteomes" id="UP000243459"/>
    </source>
</evidence>
<dbReference type="InterPro" id="IPR036915">
    <property type="entry name" value="Cyclin-like_sf"/>
</dbReference>
<dbReference type="Gramene" id="ONK75907">
    <property type="protein sequence ID" value="ONK75907"/>
    <property type="gene ID" value="A4U43_C03F21820"/>
</dbReference>
<dbReference type="CDD" id="cd20544">
    <property type="entry name" value="CYCLIN_AtCycD-like_rpt2"/>
    <property type="match status" value="1"/>
</dbReference>
<evidence type="ECO:0000313" key="8">
    <source>
        <dbReference type="EMBL" id="ONK75907.1"/>
    </source>
</evidence>
<name>A0A5P1FET3_ASPOF</name>
<dbReference type="InterPro" id="IPR048258">
    <property type="entry name" value="Cyclins_cyclin-box"/>
</dbReference>
<dbReference type="SMART" id="SM00385">
    <property type="entry name" value="CYCLIN"/>
    <property type="match status" value="1"/>
</dbReference>
<organism evidence="8 9">
    <name type="scientific">Asparagus officinalis</name>
    <name type="common">Garden asparagus</name>
    <dbReference type="NCBI Taxonomy" id="4686"/>
    <lineage>
        <taxon>Eukaryota</taxon>
        <taxon>Viridiplantae</taxon>
        <taxon>Streptophyta</taxon>
        <taxon>Embryophyta</taxon>
        <taxon>Tracheophyta</taxon>
        <taxon>Spermatophyta</taxon>
        <taxon>Magnoliopsida</taxon>
        <taxon>Liliopsida</taxon>
        <taxon>Asparagales</taxon>
        <taxon>Asparagaceae</taxon>
        <taxon>Asparagoideae</taxon>
        <taxon>Asparagus</taxon>
    </lineage>
</organism>
<dbReference type="Pfam" id="PF02984">
    <property type="entry name" value="Cyclin_C"/>
    <property type="match status" value="1"/>
</dbReference>
<dbReference type="PROSITE" id="PS00292">
    <property type="entry name" value="CYCLINS"/>
    <property type="match status" value="1"/>
</dbReference>
<dbReference type="Proteomes" id="UP000243459">
    <property type="component" value="Chromosome 3"/>
</dbReference>
<dbReference type="Gene3D" id="1.10.472.10">
    <property type="entry name" value="Cyclin-like"/>
    <property type="match status" value="2"/>
</dbReference>
<accession>A0A5P1FET3</accession>
<evidence type="ECO:0000259" key="6">
    <source>
        <dbReference type="SMART" id="SM00385"/>
    </source>
</evidence>
<feature type="domain" description="Cyclin-like" evidence="6">
    <location>
        <begin position="72"/>
        <end position="158"/>
    </location>
</feature>
<dbReference type="PANTHER" id="PTHR10177">
    <property type="entry name" value="CYCLINS"/>
    <property type="match status" value="1"/>
</dbReference>
<evidence type="ECO:0000256" key="3">
    <source>
        <dbReference type="ARBA" id="ARBA00023127"/>
    </source>
</evidence>
<dbReference type="CDD" id="cd20543">
    <property type="entry name" value="CYCLIN_AtCycD-like_rpt1"/>
    <property type="match status" value="1"/>
</dbReference>
<dbReference type="OrthoDB" id="306099at2759"/>
<proteinExistence type="inferred from homology"/>
<gene>
    <name evidence="8" type="ORF">A4U43_C03F21820</name>
</gene>
<dbReference type="InterPro" id="IPR013763">
    <property type="entry name" value="Cyclin-like_dom"/>
</dbReference>
<dbReference type="FunFam" id="1.10.472.10:FF:000069">
    <property type="entry name" value="Cyclin-D5-1"/>
    <property type="match status" value="1"/>
</dbReference>
<dbReference type="GO" id="GO:0051301">
    <property type="term" value="P:cell division"/>
    <property type="evidence" value="ECO:0007669"/>
    <property type="project" value="UniProtKB-KW"/>
</dbReference>
<dbReference type="OMA" id="CHRTAYL"/>
<comment type="similarity">
    <text evidence="1">Belongs to the cyclin family. Cyclin D subfamily.</text>
</comment>
<keyword evidence="3 5" id="KW-0195">Cyclin</keyword>
<dbReference type="SUPFAM" id="SSF47954">
    <property type="entry name" value="Cyclin-like"/>
    <property type="match status" value="2"/>
</dbReference>
<dbReference type="Pfam" id="PF00134">
    <property type="entry name" value="Cyclin_N"/>
    <property type="match status" value="1"/>
</dbReference>
<dbReference type="AlphaFoldDB" id="A0A5P1FET3"/>
<evidence type="ECO:0000256" key="2">
    <source>
        <dbReference type="ARBA" id="ARBA00022618"/>
    </source>
</evidence>
<dbReference type="InterPro" id="IPR039361">
    <property type="entry name" value="Cyclin"/>
</dbReference>
<feature type="domain" description="Cyclin C-terminal" evidence="7">
    <location>
        <begin position="167"/>
        <end position="282"/>
    </location>
</feature>
<dbReference type="SMART" id="SM01332">
    <property type="entry name" value="Cyclin_C"/>
    <property type="match status" value="1"/>
</dbReference>
<dbReference type="EMBL" id="CM007383">
    <property type="protein sequence ID" value="ONK75907.1"/>
    <property type="molecule type" value="Genomic_DNA"/>
</dbReference>
<evidence type="ECO:0000259" key="7">
    <source>
        <dbReference type="SMART" id="SM01332"/>
    </source>
</evidence>
<evidence type="ECO:0000256" key="1">
    <source>
        <dbReference type="ARBA" id="ARBA00009065"/>
    </source>
</evidence>
<keyword evidence="9" id="KW-1185">Reference proteome</keyword>
<dbReference type="InterPro" id="IPR006671">
    <property type="entry name" value="Cyclin_N"/>
</dbReference>
<keyword evidence="4" id="KW-0131">Cell cycle</keyword>
<dbReference type="InterPro" id="IPR004367">
    <property type="entry name" value="Cyclin_C-dom"/>
</dbReference>
<keyword evidence="2" id="KW-0132">Cell division</keyword>